<dbReference type="RefSeq" id="XP_043013120.1">
    <property type="nucleotide sequence ID" value="XM_043148521.1"/>
</dbReference>
<feature type="region of interest" description="Disordered" evidence="2">
    <location>
        <begin position="115"/>
        <end position="134"/>
    </location>
</feature>
<dbReference type="OrthoDB" id="3070390at2759"/>
<dbReference type="Proteomes" id="UP001049176">
    <property type="component" value="Chromosome 2"/>
</dbReference>
<dbReference type="EMBL" id="CM032182">
    <property type="protein sequence ID" value="KAG7096650.1"/>
    <property type="molecule type" value="Genomic_DNA"/>
</dbReference>
<feature type="region of interest" description="Disordered" evidence="2">
    <location>
        <begin position="172"/>
        <end position="255"/>
    </location>
</feature>
<keyword evidence="4" id="KW-1185">Reference proteome</keyword>
<evidence type="ECO:0000313" key="4">
    <source>
        <dbReference type="Proteomes" id="UP001049176"/>
    </source>
</evidence>
<accession>A0A9P7UXY8</accession>
<feature type="coiled-coil region" evidence="1">
    <location>
        <begin position="317"/>
        <end position="351"/>
    </location>
</feature>
<dbReference type="KEGG" id="more:E1B28_004066"/>
<organism evidence="3 4">
    <name type="scientific">Marasmius oreades</name>
    <name type="common">fairy-ring Marasmius</name>
    <dbReference type="NCBI Taxonomy" id="181124"/>
    <lineage>
        <taxon>Eukaryota</taxon>
        <taxon>Fungi</taxon>
        <taxon>Dikarya</taxon>
        <taxon>Basidiomycota</taxon>
        <taxon>Agaricomycotina</taxon>
        <taxon>Agaricomycetes</taxon>
        <taxon>Agaricomycetidae</taxon>
        <taxon>Agaricales</taxon>
        <taxon>Marasmiineae</taxon>
        <taxon>Marasmiaceae</taxon>
        <taxon>Marasmius</taxon>
    </lineage>
</organism>
<feature type="compositionally biased region" description="Basic and acidic residues" evidence="2">
    <location>
        <begin position="236"/>
        <end position="254"/>
    </location>
</feature>
<evidence type="ECO:0000256" key="1">
    <source>
        <dbReference type="SAM" id="Coils"/>
    </source>
</evidence>
<proteinExistence type="predicted"/>
<protein>
    <submittedName>
        <fullName evidence="3">Uncharacterized protein</fullName>
    </submittedName>
</protein>
<dbReference type="AlphaFoldDB" id="A0A9P7UXY8"/>
<keyword evidence="1" id="KW-0175">Coiled coil</keyword>
<evidence type="ECO:0000256" key="2">
    <source>
        <dbReference type="SAM" id="MobiDB-lite"/>
    </source>
</evidence>
<dbReference type="GeneID" id="66073142"/>
<sequence>MPTPVIDIITITYRDLKASLINPNDLIGAIGILQEDLSALKIPRPPRSNISIVEKGVLQFFWETTRGGTLDKHLNGKLGPHASVASRASLEETLPNLLIERIEFRAELLASNRTTRSRNQGLQAQTTVTGGKPLRQQLTDQHTENSDDPDPYLSQARQFLEHLESRIQVLAETASPSPPSSALASNHWSHPRTSKEGLHHAPSASLIPTPLNIPPAMEHEHEARVSVSAPGHVHSRSPEQHTDPISRSRQETDQRISQLTAELEEVRKRLATELARETVIIHHLTRLSATVPTRPEILVPHSSSSSNTPASGDFATVKAIEARLEFAEKQLEEERGRRKAIEDSLKDVQRECREPFVVPALLDAFLKISTLSSEVI</sequence>
<gene>
    <name evidence="3" type="ORF">E1B28_004066</name>
</gene>
<evidence type="ECO:0000313" key="3">
    <source>
        <dbReference type="EMBL" id="KAG7096650.1"/>
    </source>
</evidence>
<feature type="compositionally biased region" description="Polar residues" evidence="2">
    <location>
        <begin position="115"/>
        <end position="129"/>
    </location>
</feature>
<comment type="caution">
    <text evidence="3">The sequence shown here is derived from an EMBL/GenBank/DDBJ whole genome shotgun (WGS) entry which is preliminary data.</text>
</comment>
<reference evidence="3" key="1">
    <citation type="journal article" date="2021" name="Genome Biol. Evol.">
        <title>The assembled and annotated genome of the fairy-ring fungus Marasmius oreades.</title>
        <authorList>
            <person name="Hiltunen M."/>
            <person name="Ament-Velasquez S.L."/>
            <person name="Johannesson H."/>
        </authorList>
    </citation>
    <scope>NUCLEOTIDE SEQUENCE</scope>
    <source>
        <strain evidence="3">03SP1</strain>
    </source>
</reference>
<name>A0A9P7UXY8_9AGAR</name>